<evidence type="ECO:0000256" key="1">
    <source>
        <dbReference type="SAM" id="MobiDB-lite"/>
    </source>
</evidence>
<accession>A0A1B8PID1</accession>
<feature type="compositionally biased region" description="Basic and acidic residues" evidence="1">
    <location>
        <begin position="105"/>
        <end position="115"/>
    </location>
</feature>
<dbReference type="RefSeq" id="WP_066893649.1">
    <property type="nucleotide sequence ID" value="NZ_LZDN01000039.1"/>
</dbReference>
<proteinExistence type="predicted"/>
<dbReference type="Proteomes" id="UP000092671">
    <property type="component" value="Unassembled WGS sequence"/>
</dbReference>
<evidence type="ECO:0000313" key="2">
    <source>
        <dbReference type="EMBL" id="OBX49442.1"/>
    </source>
</evidence>
<protein>
    <submittedName>
        <fullName evidence="2">Uncharacterized protein</fullName>
    </submittedName>
</protein>
<reference evidence="2 3" key="1">
    <citation type="submission" date="2016-06" db="EMBL/GenBank/DDBJ databases">
        <title>Draft genome of Moraxella nonliquefaciens CCUG 60284.</title>
        <authorList>
            <person name="Salva-Serra F."/>
            <person name="Engstrom-Jakobsson H."/>
            <person name="Thorell K."/>
            <person name="Gonzales-Siles L."/>
            <person name="Karlsson R."/>
            <person name="Boulund F."/>
            <person name="Engstrand L."/>
            <person name="Kristiansson E."/>
            <person name="Moore E."/>
        </authorList>
    </citation>
    <scope>NUCLEOTIDE SEQUENCE [LARGE SCALE GENOMIC DNA]</scope>
    <source>
        <strain evidence="2 3">CCUG 60284</strain>
    </source>
</reference>
<dbReference type="EMBL" id="LZDN01000039">
    <property type="protein sequence ID" value="OBX49442.1"/>
    <property type="molecule type" value="Genomic_DNA"/>
</dbReference>
<name>A0A1B8PID1_MORNO</name>
<sequence length="135" mass="15131">MYNFKGYVQPNAPHPIYVNTPFNGSFGQWLFSKDNNPSTGQQVKNGWGDMSLGEKANTAMGTAGTLLSAYNAYKANKLTKEQFNHAKQVQAQNWDAQRKQTNSQLEDRQRRRVEEAGANGRTTMSVGDYMAKYGI</sequence>
<feature type="compositionally biased region" description="Polar residues" evidence="1">
    <location>
        <begin position="89"/>
        <end position="104"/>
    </location>
</feature>
<organism evidence="2 3">
    <name type="scientific">Moraxella nonliquefaciens</name>
    <dbReference type="NCBI Taxonomy" id="478"/>
    <lineage>
        <taxon>Bacteria</taxon>
        <taxon>Pseudomonadati</taxon>
        <taxon>Pseudomonadota</taxon>
        <taxon>Gammaproteobacteria</taxon>
        <taxon>Moraxellales</taxon>
        <taxon>Moraxellaceae</taxon>
        <taxon>Moraxella</taxon>
    </lineage>
</organism>
<evidence type="ECO:0000313" key="3">
    <source>
        <dbReference type="Proteomes" id="UP000092671"/>
    </source>
</evidence>
<comment type="caution">
    <text evidence="2">The sequence shown here is derived from an EMBL/GenBank/DDBJ whole genome shotgun (WGS) entry which is preliminary data.</text>
</comment>
<dbReference type="AlphaFoldDB" id="A0A1B8PID1"/>
<gene>
    <name evidence="2" type="ORF">A9Z60_03475</name>
</gene>
<feature type="region of interest" description="Disordered" evidence="1">
    <location>
        <begin position="89"/>
        <end position="116"/>
    </location>
</feature>